<dbReference type="AlphaFoldDB" id="A0A0S2IRU1"/>
<dbReference type="EMBL" id="CP012029">
    <property type="protein sequence ID" value="ALO26385.1"/>
    <property type="molecule type" value="Genomic_DNA"/>
</dbReference>
<accession>A0A0S2IRU1</accession>
<sequence>MRPLGNNAALVFAPPKKTKVGALKNSMQRFHGGFVGIPTDCFRAK</sequence>
<dbReference type="Proteomes" id="UP000058857">
    <property type="component" value="Chromosome 1"/>
</dbReference>
<protein>
    <submittedName>
        <fullName evidence="1">Uncharacterized protein</fullName>
    </submittedName>
</protein>
<reference evidence="1 2" key="1">
    <citation type="journal article" date="2015" name="PLoS Negl. Trop. Dis.">
        <title>Distribution of Plasmids in Distinct Leptospira Pathogenic Species.</title>
        <authorList>
            <person name="Wang Y."/>
            <person name="Zhuang X."/>
            <person name="Zhong Y."/>
            <person name="Zhang C."/>
            <person name="Zhang Y."/>
            <person name="Zeng L."/>
            <person name="Zhu Y."/>
            <person name="He P."/>
            <person name="Dong K."/>
            <person name="Pal U."/>
            <person name="Guo X."/>
            <person name="Qin J."/>
        </authorList>
    </citation>
    <scope>NUCLEOTIDE SEQUENCE [LARGE SCALE GENOMIC DNA]</scope>
    <source>
        <strain evidence="1 2">56604</strain>
    </source>
</reference>
<proteinExistence type="predicted"/>
<evidence type="ECO:0000313" key="1">
    <source>
        <dbReference type="EMBL" id="ALO26385.1"/>
    </source>
</evidence>
<dbReference type="PATRIC" id="fig|280505.15.peg.2079"/>
<evidence type="ECO:0000313" key="2">
    <source>
        <dbReference type="Proteomes" id="UP000058857"/>
    </source>
</evidence>
<name>A0A0S2IRU1_LEPBO</name>
<gene>
    <name evidence="1" type="ORF">LBBP_02123</name>
</gene>
<organism evidence="1">
    <name type="scientific">Leptospira borgpetersenii serovar Ballum</name>
    <dbReference type="NCBI Taxonomy" id="280505"/>
    <lineage>
        <taxon>Bacteria</taxon>
        <taxon>Pseudomonadati</taxon>
        <taxon>Spirochaetota</taxon>
        <taxon>Spirochaetia</taxon>
        <taxon>Leptospirales</taxon>
        <taxon>Leptospiraceae</taxon>
        <taxon>Leptospira</taxon>
    </lineage>
</organism>